<evidence type="ECO:0000259" key="5">
    <source>
        <dbReference type="PROSITE" id="PS50931"/>
    </source>
</evidence>
<dbReference type="Pfam" id="PF00126">
    <property type="entry name" value="HTH_1"/>
    <property type="match status" value="1"/>
</dbReference>
<dbReference type="PANTHER" id="PTHR30346">
    <property type="entry name" value="TRANSCRIPTIONAL DUAL REGULATOR HCAR-RELATED"/>
    <property type="match status" value="1"/>
</dbReference>
<feature type="domain" description="HTH lysR-type" evidence="5">
    <location>
        <begin position="1"/>
        <end position="58"/>
    </location>
</feature>
<dbReference type="InterPro" id="IPR036388">
    <property type="entry name" value="WH-like_DNA-bd_sf"/>
</dbReference>
<dbReference type="InterPro" id="IPR005119">
    <property type="entry name" value="LysR_subst-bd"/>
</dbReference>
<keyword evidence="2" id="KW-0805">Transcription regulation</keyword>
<keyword evidence="4" id="KW-0804">Transcription</keyword>
<dbReference type="Proteomes" id="UP000431826">
    <property type="component" value="Unassembled WGS sequence"/>
</dbReference>
<proteinExistence type="inferred from homology"/>
<name>A0A640UXQ6_9ACTN</name>
<dbReference type="Gene3D" id="3.40.190.290">
    <property type="match status" value="1"/>
</dbReference>
<dbReference type="GO" id="GO:0032993">
    <property type="term" value="C:protein-DNA complex"/>
    <property type="evidence" value="ECO:0007669"/>
    <property type="project" value="TreeGrafter"/>
</dbReference>
<dbReference type="Gene3D" id="1.10.10.10">
    <property type="entry name" value="Winged helix-like DNA-binding domain superfamily/Winged helix DNA-binding domain"/>
    <property type="match status" value="1"/>
</dbReference>
<gene>
    <name evidence="6" type="ORF">Stube_48670</name>
</gene>
<dbReference type="InterPro" id="IPR000847">
    <property type="entry name" value="LysR_HTH_N"/>
</dbReference>
<evidence type="ECO:0000313" key="6">
    <source>
        <dbReference type="EMBL" id="GFE40194.1"/>
    </source>
</evidence>
<evidence type="ECO:0000313" key="7">
    <source>
        <dbReference type="Proteomes" id="UP000431826"/>
    </source>
</evidence>
<dbReference type="PROSITE" id="PS50931">
    <property type="entry name" value="HTH_LYSR"/>
    <property type="match status" value="1"/>
</dbReference>
<keyword evidence="3" id="KW-0238">DNA-binding</keyword>
<accession>A0A640UXQ6</accession>
<keyword evidence="7" id="KW-1185">Reference proteome</keyword>
<dbReference type="FunFam" id="1.10.10.10:FF:000001">
    <property type="entry name" value="LysR family transcriptional regulator"/>
    <property type="match status" value="1"/>
</dbReference>
<dbReference type="PRINTS" id="PR00039">
    <property type="entry name" value="HTHLYSR"/>
</dbReference>
<dbReference type="OrthoDB" id="3181812at2"/>
<dbReference type="GO" id="GO:0003677">
    <property type="term" value="F:DNA binding"/>
    <property type="evidence" value="ECO:0007669"/>
    <property type="project" value="UniProtKB-KW"/>
</dbReference>
<dbReference type="AlphaFoldDB" id="A0A640UXQ6"/>
<comment type="similarity">
    <text evidence="1">Belongs to the LysR transcriptional regulatory family.</text>
</comment>
<dbReference type="PANTHER" id="PTHR30346:SF28">
    <property type="entry name" value="HTH-TYPE TRANSCRIPTIONAL REGULATOR CYNR"/>
    <property type="match status" value="1"/>
</dbReference>
<dbReference type="InterPro" id="IPR036390">
    <property type="entry name" value="WH_DNA-bd_sf"/>
</dbReference>
<sequence length="295" mass="31351">MELRQLEYFLAVVEERSFTRAAARMHVAQPGVSAQIRRLERELGQELLDRAGPAVRLTQAGATFLPHAKAALSAVTDARLALDELAGLVRGRLAVGLVTSFSSVPVSDLLADFHRTYPEVEIRLSEASSDQLVAGLRDGQLDVALISTGRQLPAGLNTRVVVDEALVAAVVQEDPLAVGSEVALADLRDRPLICLPQGTGARTGLDEACEAAGFQPRVTMEAGDPHRLVELAGRGLGVAVLPAPFARRHGVRLRGLEIVAPRIRTRVALAWPAERPASPAGQAFVDLACAVVPSL</sequence>
<dbReference type="GO" id="GO:0003700">
    <property type="term" value="F:DNA-binding transcription factor activity"/>
    <property type="evidence" value="ECO:0007669"/>
    <property type="project" value="InterPro"/>
</dbReference>
<reference evidence="6 7" key="1">
    <citation type="submission" date="2019-12" db="EMBL/GenBank/DDBJ databases">
        <title>Whole genome shotgun sequence of Streptomyces tubercidicus NBRC 13090.</title>
        <authorList>
            <person name="Ichikawa N."/>
            <person name="Kimura A."/>
            <person name="Kitahashi Y."/>
            <person name="Komaki H."/>
            <person name="Tamura T."/>
        </authorList>
    </citation>
    <scope>NUCLEOTIDE SEQUENCE [LARGE SCALE GENOMIC DNA]</scope>
    <source>
        <strain evidence="6 7">NBRC 13090</strain>
    </source>
</reference>
<dbReference type="Pfam" id="PF03466">
    <property type="entry name" value="LysR_substrate"/>
    <property type="match status" value="1"/>
</dbReference>
<evidence type="ECO:0000256" key="4">
    <source>
        <dbReference type="ARBA" id="ARBA00023163"/>
    </source>
</evidence>
<comment type="caution">
    <text evidence="6">The sequence shown here is derived from an EMBL/GenBank/DDBJ whole genome shotgun (WGS) entry which is preliminary data.</text>
</comment>
<evidence type="ECO:0000256" key="2">
    <source>
        <dbReference type="ARBA" id="ARBA00023015"/>
    </source>
</evidence>
<dbReference type="GeneID" id="96285952"/>
<dbReference type="RefSeq" id="WP_159746345.1">
    <property type="nucleotide sequence ID" value="NZ_BLIR01000001.1"/>
</dbReference>
<evidence type="ECO:0000256" key="3">
    <source>
        <dbReference type="ARBA" id="ARBA00023125"/>
    </source>
</evidence>
<dbReference type="SUPFAM" id="SSF46785">
    <property type="entry name" value="Winged helix' DNA-binding domain"/>
    <property type="match status" value="1"/>
</dbReference>
<protein>
    <submittedName>
        <fullName evidence="6">LysR family transcriptional regulator</fullName>
    </submittedName>
</protein>
<evidence type="ECO:0000256" key="1">
    <source>
        <dbReference type="ARBA" id="ARBA00009437"/>
    </source>
</evidence>
<dbReference type="SUPFAM" id="SSF53850">
    <property type="entry name" value="Periplasmic binding protein-like II"/>
    <property type="match status" value="1"/>
</dbReference>
<dbReference type="EMBL" id="BLIR01000001">
    <property type="protein sequence ID" value="GFE40194.1"/>
    <property type="molecule type" value="Genomic_DNA"/>
</dbReference>
<organism evidence="6 7">
    <name type="scientific">Streptomyces tubercidicus</name>
    <dbReference type="NCBI Taxonomy" id="47759"/>
    <lineage>
        <taxon>Bacteria</taxon>
        <taxon>Bacillati</taxon>
        <taxon>Actinomycetota</taxon>
        <taxon>Actinomycetes</taxon>
        <taxon>Kitasatosporales</taxon>
        <taxon>Streptomycetaceae</taxon>
        <taxon>Streptomyces</taxon>
    </lineage>
</organism>